<dbReference type="EMBL" id="FOEQ01000003">
    <property type="protein sequence ID" value="SEQ69774.1"/>
    <property type="molecule type" value="Genomic_DNA"/>
</dbReference>
<dbReference type="Proteomes" id="UP001329505">
    <property type="component" value="Unassembled WGS sequence"/>
</dbReference>
<evidence type="ECO:0000313" key="2">
    <source>
        <dbReference type="EMBL" id="SEQ69774.1"/>
    </source>
</evidence>
<dbReference type="EMBL" id="JAZDQQ010000001">
    <property type="protein sequence ID" value="MEE1878800.1"/>
    <property type="molecule type" value="Genomic_DNA"/>
</dbReference>
<organism evidence="2 3">
    <name type="scientific">Pseudomonas soli</name>
    <dbReference type="NCBI Taxonomy" id="1306993"/>
    <lineage>
        <taxon>Bacteria</taxon>
        <taxon>Pseudomonadati</taxon>
        <taxon>Pseudomonadota</taxon>
        <taxon>Gammaproteobacteria</taxon>
        <taxon>Pseudomonadales</taxon>
        <taxon>Pseudomonadaceae</taxon>
        <taxon>Pseudomonas</taxon>
    </lineage>
</organism>
<accession>A0A1H9I5B4</accession>
<evidence type="ECO:0000313" key="3">
    <source>
        <dbReference type="Proteomes" id="UP000199221"/>
    </source>
</evidence>
<evidence type="ECO:0000313" key="4">
    <source>
        <dbReference type="Proteomes" id="UP001329505"/>
    </source>
</evidence>
<reference evidence="2 3" key="1">
    <citation type="submission" date="2016-10" db="EMBL/GenBank/DDBJ databases">
        <authorList>
            <person name="de Groot N.N."/>
        </authorList>
    </citation>
    <scope>NUCLEOTIDE SEQUENCE [LARGE SCALE GENOMIC DNA]</scope>
    <source>
        <strain evidence="2 3">LMG 27941</strain>
    </source>
</reference>
<dbReference type="Pfam" id="PF11278">
    <property type="entry name" value="DUF3079"/>
    <property type="match status" value="1"/>
</dbReference>
<dbReference type="Proteomes" id="UP000199221">
    <property type="component" value="Unassembled WGS sequence"/>
</dbReference>
<keyword evidence="4" id="KW-1185">Reference proteome</keyword>
<evidence type="ECO:0000313" key="1">
    <source>
        <dbReference type="EMBL" id="MEE1878800.1"/>
    </source>
</evidence>
<protein>
    <submittedName>
        <fullName evidence="1">DUF3079 domain-containing protein</fullName>
    </submittedName>
</protein>
<reference evidence="1 4" key="2">
    <citation type="submission" date="2024-01" db="EMBL/GenBank/DDBJ databases">
        <title>Unpublished Manusciprt.</title>
        <authorList>
            <person name="Duman M."/>
            <person name="Valdes E.G."/>
            <person name="Ajmi N."/>
            <person name="Altun S."/>
            <person name="Saticioglu I.B."/>
        </authorList>
    </citation>
    <scope>NUCLEOTIDE SEQUENCE [LARGE SCALE GENOMIC DNA]</scope>
    <source>
        <strain evidence="1 4">139P</strain>
    </source>
</reference>
<gene>
    <name evidence="2" type="ORF">SAMN05216230_103471</name>
    <name evidence="1" type="ORF">V0R55_01410</name>
</gene>
<proteinExistence type="predicted"/>
<sequence>MAKRFPTNPSHPERICWGCDLYCPAKALACGNGADRTMHPVELFGEDWEQLDDHLDATIATSHAAPGQEMPLNQKSE</sequence>
<dbReference type="AlphaFoldDB" id="A0A1H9I5B4"/>
<name>A0A1H9I5B4_9PSED</name>
<dbReference type="InterPro" id="IPR021430">
    <property type="entry name" value="DUF3079"/>
</dbReference>
<dbReference type="RefSeq" id="WP_094010986.1">
    <property type="nucleotide sequence ID" value="NZ_CP128543.1"/>
</dbReference>
<dbReference type="GeneID" id="93680277"/>